<dbReference type="EMBL" id="QFOH01000012">
    <property type="protein sequence ID" value="PZP23782.1"/>
    <property type="molecule type" value="Genomic_DNA"/>
</dbReference>
<proteinExistence type="predicted"/>
<dbReference type="GO" id="GO:0032298">
    <property type="term" value="P:positive regulation of DNA-templated DNA replication initiation"/>
    <property type="evidence" value="ECO:0007669"/>
    <property type="project" value="TreeGrafter"/>
</dbReference>
<dbReference type="InterPro" id="IPR007459">
    <property type="entry name" value="DNA_pol3_chi"/>
</dbReference>
<accession>A0A2W5EY33</accession>
<reference evidence="2" key="1">
    <citation type="submission" date="2016-10" db="EMBL/GenBank/DDBJ databases">
        <authorList>
            <person name="de Groot N.N."/>
        </authorList>
    </citation>
    <scope>NUCLEOTIDE SEQUENCE [LARGE SCALE GENOMIC DNA]</scope>
    <source>
        <strain evidence="2">NRRL B-59562</strain>
    </source>
</reference>
<dbReference type="PANTHER" id="PTHR38767:SF1">
    <property type="entry name" value="DNA POLYMERASE III SUBUNIT CHI"/>
    <property type="match status" value="1"/>
</dbReference>
<gene>
    <name evidence="1" type="ORF">DI599_11275</name>
    <name evidence="2" type="ORF">SAMN05216287_1920</name>
</gene>
<reference evidence="1 4" key="3">
    <citation type="submission" date="2017-08" db="EMBL/GenBank/DDBJ databases">
        <title>Infants hospitalized years apart are colonized by the same room-sourced microbial strains.</title>
        <authorList>
            <person name="Brooks B."/>
            <person name="Olm M.R."/>
            <person name="Firek B.A."/>
            <person name="Baker R."/>
            <person name="Thomas B.C."/>
            <person name="Morowitz M.J."/>
            <person name="Banfield J.F."/>
        </authorList>
    </citation>
    <scope>NUCLEOTIDE SEQUENCE [LARGE SCALE GENOMIC DNA]</scope>
    <source>
        <strain evidence="1">S2_009_000_R2_77</strain>
    </source>
</reference>
<name>A0A2W5EY33_9PSED</name>
<dbReference type="Proteomes" id="UP000243778">
    <property type="component" value="Unassembled WGS sequence"/>
</dbReference>
<dbReference type="GO" id="GO:0006260">
    <property type="term" value="P:DNA replication"/>
    <property type="evidence" value="ECO:0007669"/>
    <property type="project" value="InterPro"/>
</dbReference>
<reference evidence="3" key="2">
    <citation type="submission" date="2016-10" db="EMBL/GenBank/DDBJ databases">
        <authorList>
            <person name="Varghese N."/>
            <person name="Submissions S."/>
        </authorList>
    </citation>
    <scope>NUCLEOTIDE SEQUENCE [LARGE SCALE GENOMIC DNA]</scope>
    <source>
        <strain evidence="3">NRRL B-59562</strain>
    </source>
</reference>
<dbReference type="RefSeq" id="WP_090227056.1">
    <property type="nucleotide sequence ID" value="NZ_CAURGU010000001.1"/>
</dbReference>
<dbReference type="STRING" id="1007099.SAMN05216287_1920"/>
<keyword evidence="3" id="KW-1185">Reference proteome</keyword>
<organism evidence="1 4">
    <name type="scientific">Pseudomonas kuykendallii</name>
    <dbReference type="NCBI Taxonomy" id="1007099"/>
    <lineage>
        <taxon>Bacteria</taxon>
        <taxon>Pseudomonadati</taxon>
        <taxon>Pseudomonadota</taxon>
        <taxon>Gammaproteobacteria</taxon>
        <taxon>Pseudomonadales</taxon>
        <taxon>Pseudomonadaceae</taxon>
        <taxon>Pseudomonas</taxon>
    </lineage>
</organism>
<dbReference type="OrthoDB" id="5297568at2"/>
<evidence type="ECO:0000313" key="4">
    <source>
        <dbReference type="Proteomes" id="UP000249198"/>
    </source>
</evidence>
<evidence type="ECO:0000313" key="3">
    <source>
        <dbReference type="Proteomes" id="UP000243778"/>
    </source>
</evidence>
<dbReference type="Gene3D" id="3.40.50.10110">
    <property type="entry name" value="DNA polymerase III subunit chi"/>
    <property type="match status" value="1"/>
</dbReference>
<dbReference type="Pfam" id="PF04364">
    <property type="entry name" value="DNA_pol3_chi"/>
    <property type="match status" value="1"/>
</dbReference>
<dbReference type="SUPFAM" id="SSF102400">
    <property type="entry name" value="DNA polymerase III chi subunit"/>
    <property type="match status" value="1"/>
</dbReference>
<dbReference type="Proteomes" id="UP000249198">
    <property type="component" value="Unassembled WGS sequence"/>
</dbReference>
<dbReference type="AlphaFoldDB" id="A0A2W5EY33"/>
<accession>A0A1H2XIJ1</accession>
<dbReference type="PANTHER" id="PTHR38767">
    <property type="entry name" value="DNA POLYMERASE III SUBUNIT CHI"/>
    <property type="match status" value="1"/>
</dbReference>
<sequence>MPQIDFYVLPTADPAARVEFACKLSEKAWRLGHRIYLHCQNAEQREALDARLWTFKGEAFVPHGLAEDDSQAPIALGLGDAPVAHCDLLINLDLAVPAFFERFARVAELVVEDPAIRQAARESFRFYRERGYPPQDHRLPRL</sequence>
<dbReference type="FunFam" id="3.40.50.10110:FF:000002">
    <property type="entry name" value="DNA polymerase III, chi subunit"/>
    <property type="match status" value="1"/>
</dbReference>
<dbReference type="InterPro" id="IPR036768">
    <property type="entry name" value="PolIII_chi_sf"/>
</dbReference>
<protein>
    <submittedName>
        <fullName evidence="1">DNA polymerase III subunit chi</fullName>
    </submittedName>
    <submittedName>
        <fullName evidence="2">DNA polymerase III, chi subunit</fullName>
    </submittedName>
</protein>
<evidence type="ECO:0000313" key="1">
    <source>
        <dbReference type="EMBL" id="PZP23782.1"/>
    </source>
</evidence>
<dbReference type="EMBL" id="FNNU01000002">
    <property type="protein sequence ID" value="SDW92675.1"/>
    <property type="molecule type" value="Genomic_DNA"/>
</dbReference>
<dbReference type="GO" id="GO:0003887">
    <property type="term" value="F:DNA-directed DNA polymerase activity"/>
    <property type="evidence" value="ECO:0007669"/>
    <property type="project" value="InterPro"/>
</dbReference>
<evidence type="ECO:0000313" key="2">
    <source>
        <dbReference type="EMBL" id="SDW92675.1"/>
    </source>
</evidence>
<dbReference type="GO" id="GO:0003677">
    <property type="term" value="F:DNA binding"/>
    <property type="evidence" value="ECO:0007669"/>
    <property type="project" value="InterPro"/>
</dbReference>